<evidence type="ECO:0000256" key="1">
    <source>
        <dbReference type="SAM" id="Phobius"/>
    </source>
</evidence>
<protein>
    <submittedName>
        <fullName evidence="2">Uncharacterized protein</fullName>
    </submittedName>
</protein>
<evidence type="ECO:0000313" key="3">
    <source>
        <dbReference type="Proteomes" id="UP000828390"/>
    </source>
</evidence>
<keyword evidence="3" id="KW-1185">Reference proteome</keyword>
<proteinExistence type="predicted"/>
<comment type="caution">
    <text evidence="2">The sequence shown here is derived from an EMBL/GenBank/DDBJ whole genome shotgun (WGS) entry which is preliminary data.</text>
</comment>
<keyword evidence="1" id="KW-0812">Transmembrane</keyword>
<feature type="transmembrane region" description="Helical" evidence="1">
    <location>
        <begin position="68"/>
        <end position="91"/>
    </location>
</feature>
<reference evidence="2" key="2">
    <citation type="submission" date="2020-11" db="EMBL/GenBank/DDBJ databases">
        <authorList>
            <person name="McCartney M.A."/>
            <person name="Auch B."/>
            <person name="Kono T."/>
            <person name="Mallez S."/>
            <person name="Becker A."/>
            <person name="Gohl D.M."/>
            <person name="Silverstein K.A.T."/>
            <person name="Koren S."/>
            <person name="Bechman K.B."/>
            <person name="Herman A."/>
            <person name="Abrahante J.E."/>
            <person name="Garbe J."/>
        </authorList>
    </citation>
    <scope>NUCLEOTIDE SEQUENCE</scope>
    <source>
        <strain evidence="2">Duluth1</strain>
        <tissue evidence="2">Whole animal</tissue>
    </source>
</reference>
<keyword evidence="1" id="KW-0472">Membrane</keyword>
<dbReference type="Proteomes" id="UP000828390">
    <property type="component" value="Unassembled WGS sequence"/>
</dbReference>
<name>A0A9D4F1V7_DREPO</name>
<reference evidence="2" key="1">
    <citation type="journal article" date="2019" name="bioRxiv">
        <title>The Genome of the Zebra Mussel, Dreissena polymorpha: A Resource for Invasive Species Research.</title>
        <authorList>
            <person name="McCartney M.A."/>
            <person name="Auch B."/>
            <person name="Kono T."/>
            <person name="Mallez S."/>
            <person name="Zhang Y."/>
            <person name="Obille A."/>
            <person name="Becker A."/>
            <person name="Abrahante J.E."/>
            <person name="Garbe J."/>
            <person name="Badalamenti J.P."/>
            <person name="Herman A."/>
            <person name="Mangelson H."/>
            <person name="Liachko I."/>
            <person name="Sullivan S."/>
            <person name="Sone E.D."/>
            <person name="Koren S."/>
            <person name="Silverstein K.A.T."/>
            <person name="Beckman K.B."/>
            <person name="Gohl D.M."/>
        </authorList>
    </citation>
    <scope>NUCLEOTIDE SEQUENCE</scope>
    <source>
        <strain evidence="2">Duluth1</strain>
        <tissue evidence="2">Whole animal</tissue>
    </source>
</reference>
<sequence>MFAGRFTDLKDGGVDLEAQELRERLCTELVPSVIPPSQLYSYNVPWDGNKGVSTANEDQNRSAGITRLSLPVIYCKIIIFHWTLILLILWVGQLMN</sequence>
<accession>A0A9D4F1V7</accession>
<keyword evidence="1" id="KW-1133">Transmembrane helix</keyword>
<organism evidence="2 3">
    <name type="scientific">Dreissena polymorpha</name>
    <name type="common">Zebra mussel</name>
    <name type="synonym">Mytilus polymorpha</name>
    <dbReference type="NCBI Taxonomy" id="45954"/>
    <lineage>
        <taxon>Eukaryota</taxon>
        <taxon>Metazoa</taxon>
        <taxon>Spiralia</taxon>
        <taxon>Lophotrochozoa</taxon>
        <taxon>Mollusca</taxon>
        <taxon>Bivalvia</taxon>
        <taxon>Autobranchia</taxon>
        <taxon>Heteroconchia</taxon>
        <taxon>Euheterodonta</taxon>
        <taxon>Imparidentia</taxon>
        <taxon>Neoheterodontei</taxon>
        <taxon>Myida</taxon>
        <taxon>Dreissenoidea</taxon>
        <taxon>Dreissenidae</taxon>
        <taxon>Dreissena</taxon>
    </lineage>
</organism>
<gene>
    <name evidence="2" type="ORF">DPMN_167689</name>
</gene>
<evidence type="ECO:0000313" key="2">
    <source>
        <dbReference type="EMBL" id="KAH3789508.1"/>
    </source>
</evidence>
<dbReference type="AlphaFoldDB" id="A0A9D4F1V7"/>
<dbReference type="EMBL" id="JAIWYP010000008">
    <property type="protein sequence ID" value="KAH3789508.1"/>
    <property type="molecule type" value="Genomic_DNA"/>
</dbReference>